<keyword evidence="4" id="KW-0548">Nucleotidyltransferase</keyword>
<evidence type="ECO:0000256" key="9">
    <source>
        <dbReference type="SAM" id="MobiDB-lite"/>
    </source>
</evidence>
<sequence>MKRSTPIAVSKWMSCLCPCQAPGSGRGKKYNPGRRCLDRENKKKQCIVTIKNRTALCCARAIVTMRAHCHKDQGVDGFRDWENLKRGLPVQQRQAQELHQQARVAEGPCGIEELRRFQQALGPQYQLLVMTRMKLFFLIFKGPTAPHQIRLLKSNHHFDGCTSFPAFVNRSYYCVDCERGFNTNDRTTHTCQGTRCSACGRFDCRDNVRGTRPTDYCTLCHCKFYGAYCKRHHVVTKQCQSIKTCLKCQAQYTVVPNRRHKCGHAKCPACQEWVSIQDHKCYIQPVVEDEEPEPTEEGGGCMVTPPPPLFVYADFEAMQNAEGVFVANLLCYSSTEEQTIHVSEGEDCALQFLRDLDDLVDVPDRDDEREILVVFHNLKGFDGMFILHELYQQQREVVDQLTVGAKVLSFKSGPLKFIDSLCFLPMPLASFPSTFNLTELKKGFFPHLFNTPDNQQYVGRIPYLEFYDPNGMMAKKKDELTRWHADQVRRNVSFHFRQEMIDYCKSDVALLKAGCEAFQQEFERQAGFNPMAKCITIASACNLYWRKHHLTPNTIAVEPLGGWRGGKVNQSLKALQWLYYQEHQLPKQGASADRIRHVRNGGEQSVRTLVNAYFGDGYDPLTRTVHEFHGCLYHGCPRCYPNRRAKHYATPDRTVEELYQATISKRMALLRAGYTVIEMWECEWDRPGRQRACRVSVSSFIRSRTTPGTPRGLFWGPNRRGGPACCGWGGRGNTLCGCDLPLPVGAQELPLPIGHPQIITQPVDQSLGSYFGIATVDILPPAGLFHPVLPVRSGQNSPFLSAAPDPRSLATIIVLIPMPIARYAGPGARPSWSKRRKGGTPSSGSTKSGIFPPSNAGRLFLLITSTHG</sequence>
<dbReference type="InterPro" id="IPR036397">
    <property type="entry name" value="RNaseH_sf"/>
</dbReference>
<dbReference type="EMBL" id="CALNXI010000181">
    <property type="protein sequence ID" value="CAH3021417.1"/>
    <property type="molecule type" value="Genomic_DNA"/>
</dbReference>
<comment type="catalytic activity">
    <reaction evidence="8">
        <text>DNA(n) + a 2'-deoxyribonucleoside 5'-triphosphate = DNA(n+1) + diphosphate</text>
        <dbReference type="Rhea" id="RHEA:22508"/>
        <dbReference type="Rhea" id="RHEA-COMP:17339"/>
        <dbReference type="Rhea" id="RHEA-COMP:17340"/>
        <dbReference type="ChEBI" id="CHEBI:33019"/>
        <dbReference type="ChEBI" id="CHEBI:61560"/>
        <dbReference type="ChEBI" id="CHEBI:173112"/>
        <dbReference type="EC" id="2.7.7.7"/>
    </reaction>
</comment>
<keyword evidence="7" id="KW-0238">DNA-binding</keyword>
<keyword evidence="5" id="KW-0235">DNA replication</keyword>
<keyword evidence="6" id="KW-0239">DNA-directed DNA polymerase</keyword>
<dbReference type="EC" id="2.7.7.7" evidence="2"/>
<evidence type="ECO:0000256" key="1">
    <source>
        <dbReference type="ARBA" id="ARBA00005755"/>
    </source>
</evidence>
<dbReference type="InterPro" id="IPR012337">
    <property type="entry name" value="RNaseH-like_sf"/>
</dbReference>
<dbReference type="InterPro" id="IPR004868">
    <property type="entry name" value="DNA-dir_DNA_pol_B_mt/vir"/>
</dbReference>
<feature type="domain" description="DNA-directed DNA polymerase family B mitochondria/virus" evidence="10">
    <location>
        <begin position="369"/>
        <end position="549"/>
    </location>
</feature>
<evidence type="ECO:0000256" key="8">
    <source>
        <dbReference type="ARBA" id="ARBA00049244"/>
    </source>
</evidence>
<protein>
    <recommendedName>
        <fullName evidence="2">DNA-directed DNA polymerase</fullName>
        <ecNumber evidence="2">2.7.7.7</ecNumber>
    </recommendedName>
</protein>
<gene>
    <name evidence="11" type="ORF">PEVE_00011262</name>
</gene>
<comment type="similarity">
    <text evidence="1">Belongs to the DNA polymerase type-B family.</text>
</comment>
<dbReference type="Pfam" id="PF03175">
    <property type="entry name" value="DNA_pol_B_2"/>
    <property type="match status" value="1"/>
</dbReference>
<keyword evidence="3" id="KW-0808">Transferase</keyword>
<proteinExistence type="inferred from homology"/>
<reference evidence="11 12" key="1">
    <citation type="submission" date="2022-05" db="EMBL/GenBank/DDBJ databases">
        <authorList>
            <consortium name="Genoscope - CEA"/>
            <person name="William W."/>
        </authorList>
    </citation>
    <scope>NUCLEOTIDE SEQUENCE [LARGE SCALE GENOMIC DNA]</scope>
</reference>
<dbReference type="PANTHER" id="PTHR33568">
    <property type="entry name" value="DNA POLYMERASE"/>
    <property type="match status" value="1"/>
</dbReference>
<comment type="caution">
    <text evidence="11">The sequence shown here is derived from an EMBL/GenBank/DDBJ whole genome shotgun (WGS) entry which is preliminary data.</text>
</comment>
<evidence type="ECO:0000313" key="12">
    <source>
        <dbReference type="Proteomes" id="UP001159427"/>
    </source>
</evidence>
<organism evidence="11 12">
    <name type="scientific">Porites evermanni</name>
    <dbReference type="NCBI Taxonomy" id="104178"/>
    <lineage>
        <taxon>Eukaryota</taxon>
        <taxon>Metazoa</taxon>
        <taxon>Cnidaria</taxon>
        <taxon>Anthozoa</taxon>
        <taxon>Hexacorallia</taxon>
        <taxon>Scleractinia</taxon>
        <taxon>Fungiina</taxon>
        <taxon>Poritidae</taxon>
        <taxon>Porites</taxon>
    </lineage>
</organism>
<evidence type="ECO:0000256" key="7">
    <source>
        <dbReference type="ARBA" id="ARBA00023125"/>
    </source>
</evidence>
<evidence type="ECO:0000256" key="5">
    <source>
        <dbReference type="ARBA" id="ARBA00022705"/>
    </source>
</evidence>
<dbReference type="Gene3D" id="3.30.420.10">
    <property type="entry name" value="Ribonuclease H-like superfamily/Ribonuclease H"/>
    <property type="match status" value="1"/>
</dbReference>
<dbReference type="Proteomes" id="UP001159427">
    <property type="component" value="Unassembled WGS sequence"/>
</dbReference>
<keyword evidence="12" id="KW-1185">Reference proteome</keyword>
<evidence type="ECO:0000256" key="2">
    <source>
        <dbReference type="ARBA" id="ARBA00012417"/>
    </source>
</evidence>
<dbReference type="PANTHER" id="PTHR33568:SF3">
    <property type="entry name" value="DNA-DIRECTED DNA POLYMERASE"/>
    <property type="match status" value="1"/>
</dbReference>
<dbReference type="SUPFAM" id="SSF53098">
    <property type="entry name" value="Ribonuclease H-like"/>
    <property type="match status" value="1"/>
</dbReference>
<evidence type="ECO:0000313" key="11">
    <source>
        <dbReference type="EMBL" id="CAH3021417.1"/>
    </source>
</evidence>
<feature type="compositionally biased region" description="Low complexity" evidence="9">
    <location>
        <begin position="839"/>
        <end position="849"/>
    </location>
</feature>
<dbReference type="Gene3D" id="3.40.960.10">
    <property type="entry name" value="VSR Endonuclease"/>
    <property type="match status" value="1"/>
</dbReference>
<name>A0ABN8LVV2_9CNID</name>
<evidence type="ECO:0000256" key="3">
    <source>
        <dbReference type="ARBA" id="ARBA00022679"/>
    </source>
</evidence>
<evidence type="ECO:0000256" key="4">
    <source>
        <dbReference type="ARBA" id="ARBA00022695"/>
    </source>
</evidence>
<accession>A0ABN8LVV2</accession>
<evidence type="ECO:0000259" key="10">
    <source>
        <dbReference type="Pfam" id="PF03175"/>
    </source>
</evidence>
<evidence type="ECO:0000256" key="6">
    <source>
        <dbReference type="ARBA" id="ARBA00022932"/>
    </source>
</evidence>
<feature type="region of interest" description="Disordered" evidence="9">
    <location>
        <begin position="826"/>
        <end position="852"/>
    </location>
</feature>